<dbReference type="EMBL" id="CM042011">
    <property type="protein sequence ID" value="KAI3767769.1"/>
    <property type="molecule type" value="Genomic_DNA"/>
</dbReference>
<accession>A0ACB9F8X7</accession>
<reference evidence="2" key="1">
    <citation type="journal article" date="2022" name="Mol. Ecol. Resour.">
        <title>The genomes of chicory, endive, great burdock and yacon provide insights into Asteraceae palaeo-polyploidization history and plant inulin production.</title>
        <authorList>
            <person name="Fan W."/>
            <person name="Wang S."/>
            <person name="Wang H."/>
            <person name="Wang A."/>
            <person name="Jiang F."/>
            <person name="Liu H."/>
            <person name="Zhao H."/>
            <person name="Xu D."/>
            <person name="Zhang Y."/>
        </authorList>
    </citation>
    <scope>NUCLEOTIDE SEQUENCE [LARGE SCALE GENOMIC DNA]</scope>
    <source>
        <strain evidence="2">cv. Punajuju</strain>
    </source>
</reference>
<proteinExistence type="predicted"/>
<evidence type="ECO:0000313" key="2">
    <source>
        <dbReference type="Proteomes" id="UP001055811"/>
    </source>
</evidence>
<reference evidence="1 2" key="2">
    <citation type="journal article" date="2022" name="Mol. Ecol. Resour.">
        <title>The genomes of chicory, endive, great burdock and yacon provide insights into Asteraceae paleo-polyploidization history and plant inulin production.</title>
        <authorList>
            <person name="Fan W."/>
            <person name="Wang S."/>
            <person name="Wang H."/>
            <person name="Wang A."/>
            <person name="Jiang F."/>
            <person name="Liu H."/>
            <person name="Zhao H."/>
            <person name="Xu D."/>
            <person name="Zhang Y."/>
        </authorList>
    </citation>
    <scope>NUCLEOTIDE SEQUENCE [LARGE SCALE GENOMIC DNA]</scope>
    <source>
        <strain evidence="2">cv. Punajuju</strain>
        <tissue evidence="1">Leaves</tissue>
    </source>
</reference>
<sequence>MSSQTYVDDHLMCAIVGNGFILIFFCISNGFPNPNPSKTDLPSPSQTLDLGAAINLGFDSTASGHRLRISSLSHDLLSSISQLLRRKNVHHTQVEVSSNIMLHVALLDIDTQSKPSPLLVAITAIEAIYEHKCSAHCNRRPLRVN</sequence>
<evidence type="ECO:0000313" key="1">
    <source>
        <dbReference type="EMBL" id="KAI3767769.1"/>
    </source>
</evidence>
<gene>
    <name evidence="1" type="ORF">L2E82_18169</name>
</gene>
<protein>
    <submittedName>
        <fullName evidence="1">Uncharacterized protein</fullName>
    </submittedName>
</protein>
<dbReference type="Proteomes" id="UP001055811">
    <property type="component" value="Linkage Group LG03"/>
</dbReference>
<organism evidence="1 2">
    <name type="scientific">Cichorium intybus</name>
    <name type="common">Chicory</name>
    <dbReference type="NCBI Taxonomy" id="13427"/>
    <lineage>
        <taxon>Eukaryota</taxon>
        <taxon>Viridiplantae</taxon>
        <taxon>Streptophyta</taxon>
        <taxon>Embryophyta</taxon>
        <taxon>Tracheophyta</taxon>
        <taxon>Spermatophyta</taxon>
        <taxon>Magnoliopsida</taxon>
        <taxon>eudicotyledons</taxon>
        <taxon>Gunneridae</taxon>
        <taxon>Pentapetalae</taxon>
        <taxon>asterids</taxon>
        <taxon>campanulids</taxon>
        <taxon>Asterales</taxon>
        <taxon>Asteraceae</taxon>
        <taxon>Cichorioideae</taxon>
        <taxon>Cichorieae</taxon>
        <taxon>Cichoriinae</taxon>
        <taxon>Cichorium</taxon>
    </lineage>
</organism>
<keyword evidence="2" id="KW-1185">Reference proteome</keyword>
<comment type="caution">
    <text evidence="1">The sequence shown here is derived from an EMBL/GenBank/DDBJ whole genome shotgun (WGS) entry which is preliminary data.</text>
</comment>
<name>A0ACB9F8X7_CICIN</name>